<sequence length="34" mass="3857">METASLEQLGWGARMGHALRWAVLPMLLGFFRLP</sequence>
<accession>A0A0A9B9U3</accession>
<organism evidence="1">
    <name type="scientific">Arundo donax</name>
    <name type="common">Giant reed</name>
    <name type="synonym">Donax arundinaceus</name>
    <dbReference type="NCBI Taxonomy" id="35708"/>
    <lineage>
        <taxon>Eukaryota</taxon>
        <taxon>Viridiplantae</taxon>
        <taxon>Streptophyta</taxon>
        <taxon>Embryophyta</taxon>
        <taxon>Tracheophyta</taxon>
        <taxon>Spermatophyta</taxon>
        <taxon>Magnoliopsida</taxon>
        <taxon>Liliopsida</taxon>
        <taxon>Poales</taxon>
        <taxon>Poaceae</taxon>
        <taxon>PACMAD clade</taxon>
        <taxon>Arundinoideae</taxon>
        <taxon>Arundineae</taxon>
        <taxon>Arundo</taxon>
    </lineage>
</organism>
<dbReference type="AlphaFoldDB" id="A0A0A9B9U3"/>
<reference evidence="1" key="2">
    <citation type="journal article" date="2015" name="Data Brief">
        <title>Shoot transcriptome of the giant reed, Arundo donax.</title>
        <authorList>
            <person name="Barrero R.A."/>
            <person name="Guerrero F.D."/>
            <person name="Moolhuijzen P."/>
            <person name="Goolsby J.A."/>
            <person name="Tidwell J."/>
            <person name="Bellgard S.E."/>
            <person name="Bellgard M.I."/>
        </authorList>
    </citation>
    <scope>NUCLEOTIDE SEQUENCE</scope>
    <source>
        <tissue evidence="1">Shoot tissue taken approximately 20 cm above the soil surface</tissue>
    </source>
</reference>
<name>A0A0A9B9U3_ARUDO</name>
<reference evidence="1" key="1">
    <citation type="submission" date="2014-09" db="EMBL/GenBank/DDBJ databases">
        <authorList>
            <person name="Magalhaes I.L.F."/>
            <person name="Oliveira U."/>
            <person name="Santos F.R."/>
            <person name="Vidigal T.H.D.A."/>
            <person name="Brescovit A.D."/>
            <person name="Santos A.J."/>
        </authorList>
    </citation>
    <scope>NUCLEOTIDE SEQUENCE</scope>
    <source>
        <tissue evidence="1">Shoot tissue taken approximately 20 cm above the soil surface</tissue>
    </source>
</reference>
<proteinExistence type="predicted"/>
<protein>
    <submittedName>
        <fullName evidence="1">Uncharacterized protein</fullName>
    </submittedName>
</protein>
<dbReference type="EMBL" id="GBRH01239895">
    <property type="protein sequence ID" value="JAD58000.1"/>
    <property type="molecule type" value="Transcribed_RNA"/>
</dbReference>
<evidence type="ECO:0000313" key="1">
    <source>
        <dbReference type="EMBL" id="JAD58000.1"/>
    </source>
</evidence>